<accession>A0ABQ8KI13</accession>
<gene>
    <name evidence="2" type="ORF">C8Q71DRAFT_553285</name>
</gene>
<dbReference type="EMBL" id="JADCUA010000008">
    <property type="protein sequence ID" value="KAH9837613.1"/>
    <property type="molecule type" value="Genomic_DNA"/>
</dbReference>
<protein>
    <submittedName>
        <fullName evidence="2">Uncharacterized protein</fullName>
    </submittedName>
</protein>
<feature type="region of interest" description="Disordered" evidence="1">
    <location>
        <begin position="233"/>
        <end position="285"/>
    </location>
</feature>
<sequence>MTLASLPFVPSRRSQCRFKTRRTVYDPARHKAHARRLLTKIPAVLAGHDNVASPVLSSTREWRGEHALSPSCTTLQACPATVVASVSHDSQLPMAPVLLTCRRPPSRQCPVLQVTLPTRHRGRLGASRRLARGCQTPGLDSHRRRACADCSGPAAASLSCPESLPSLRGSSLSLLGALLRFRRAVARPLVGAHAPRATLTAHHHPIRGRAWLCRGERVAAGPPNRLVAEGGFAGLHARPHPPPPRPPSEQHLSSLVRALPDSARRPGDDFASQQLCDAQRGPRQL</sequence>
<dbReference type="GeneID" id="72000035"/>
<organism evidence="2 3">
    <name type="scientific">Rhodofomes roseus</name>
    <dbReference type="NCBI Taxonomy" id="34475"/>
    <lineage>
        <taxon>Eukaryota</taxon>
        <taxon>Fungi</taxon>
        <taxon>Dikarya</taxon>
        <taxon>Basidiomycota</taxon>
        <taxon>Agaricomycotina</taxon>
        <taxon>Agaricomycetes</taxon>
        <taxon>Polyporales</taxon>
        <taxon>Rhodofomes</taxon>
    </lineage>
</organism>
<evidence type="ECO:0000313" key="3">
    <source>
        <dbReference type="Proteomes" id="UP000814176"/>
    </source>
</evidence>
<dbReference type="RefSeq" id="XP_047779651.1">
    <property type="nucleotide sequence ID" value="XM_047919303.1"/>
</dbReference>
<comment type="caution">
    <text evidence="2">The sequence shown here is derived from an EMBL/GenBank/DDBJ whole genome shotgun (WGS) entry which is preliminary data.</text>
</comment>
<evidence type="ECO:0000313" key="2">
    <source>
        <dbReference type="EMBL" id="KAH9837613.1"/>
    </source>
</evidence>
<proteinExistence type="predicted"/>
<name>A0ABQ8KI13_9APHY</name>
<keyword evidence="3" id="KW-1185">Reference proteome</keyword>
<dbReference type="Proteomes" id="UP000814176">
    <property type="component" value="Unassembled WGS sequence"/>
</dbReference>
<reference evidence="2 3" key="1">
    <citation type="journal article" date="2021" name="Environ. Microbiol.">
        <title>Gene family expansions and transcriptome signatures uncover fungal adaptations to wood decay.</title>
        <authorList>
            <person name="Hage H."/>
            <person name="Miyauchi S."/>
            <person name="Viragh M."/>
            <person name="Drula E."/>
            <person name="Min B."/>
            <person name="Chaduli D."/>
            <person name="Navarro D."/>
            <person name="Favel A."/>
            <person name="Norest M."/>
            <person name="Lesage-Meessen L."/>
            <person name="Balint B."/>
            <person name="Merenyi Z."/>
            <person name="de Eugenio L."/>
            <person name="Morin E."/>
            <person name="Martinez A.T."/>
            <person name="Baldrian P."/>
            <person name="Stursova M."/>
            <person name="Martinez M.J."/>
            <person name="Novotny C."/>
            <person name="Magnuson J.K."/>
            <person name="Spatafora J.W."/>
            <person name="Maurice S."/>
            <person name="Pangilinan J."/>
            <person name="Andreopoulos W."/>
            <person name="LaButti K."/>
            <person name="Hundley H."/>
            <person name="Na H."/>
            <person name="Kuo A."/>
            <person name="Barry K."/>
            <person name="Lipzen A."/>
            <person name="Henrissat B."/>
            <person name="Riley R."/>
            <person name="Ahrendt S."/>
            <person name="Nagy L.G."/>
            <person name="Grigoriev I.V."/>
            <person name="Martin F."/>
            <person name="Rosso M.N."/>
        </authorList>
    </citation>
    <scope>NUCLEOTIDE SEQUENCE [LARGE SCALE GENOMIC DNA]</scope>
    <source>
        <strain evidence="2 3">CIRM-BRFM 1785</strain>
    </source>
</reference>
<evidence type="ECO:0000256" key="1">
    <source>
        <dbReference type="SAM" id="MobiDB-lite"/>
    </source>
</evidence>